<dbReference type="Proteomes" id="UP000317572">
    <property type="component" value="Plasmid p2-125"/>
</dbReference>
<name>A0A515D5U6_SERLI</name>
<accession>A0A515D5U6</accession>
<evidence type="ECO:0000313" key="2">
    <source>
        <dbReference type="Proteomes" id="UP000317572"/>
    </source>
</evidence>
<sequence length="331" mass="38304">MKPDIIKHNGSLIKNSSYITSSFDLSKSILDGVVDKLSRSDILNYSLNQFRKDYKRENKINIINGLGVTLGDSIVGIGAIDCIKRLNNDIRISLIRPESCHTYVEELYSIATPLFERIEYMPYDINRLSHDAVNIDIGNQLYWKDFNEMEMHDFYLKNLGIDYMDIPPEWKQNHWLQSVIQRQEKIEFCYAIFCPNASTKLRAIPEKHHYKIIDELYTILKIPIFGFSSVEHPKFTNITDKCKSTSAFIQAIANSSYVYTCDSSALHVAAAYDIPSTCIFTSIRPELRSRYYNHCTSIYIGDAVTENLHESDCPAIIKHVKNKYEEFYENQ</sequence>
<protein>
    <recommendedName>
        <fullName evidence="3">Lipopolysaccharide heptosyltransferase family protein</fullName>
    </recommendedName>
</protein>
<proteinExistence type="predicted"/>
<dbReference type="Gene3D" id="3.40.50.2000">
    <property type="entry name" value="Glycogen Phosphorylase B"/>
    <property type="match status" value="1"/>
</dbReference>
<dbReference type="AlphaFoldDB" id="A0A515D5U6"/>
<dbReference type="EMBL" id="CP033895">
    <property type="protein sequence ID" value="QDL35768.1"/>
    <property type="molecule type" value="Genomic_DNA"/>
</dbReference>
<evidence type="ECO:0008006" key="3">
    <source>
        <dbReference type="Google" id="ProtNLM"/>
    </source>
</evidence>
<dbReference type="RefSeq" id="WP_142816612.1">
    <property type="nucleotide sequence ID" value="NZ_CP033895.1"/>
</dbReference>
<gene>
    <name evidence="1" type="ORF">EGO53_28715</name>
</gene>
<organism evidence="1 2">
    <name type="scientific">Serratia liquefaciens</name>
    <dbReference type="NCBI Taxonomy" id="614"/>
    <lineage>
        <taxon>Bacteria</taxon>
        <taxon>Pseudomonadati</taxon>
        <taxon>Pseudomonadota</taxon>
        <taxon>Gammaproteobacteria</taxon>
        <taxon>Enterobacterales</taxon>
        <taxon>Yersiniaceae</taxon>
        <taxon>Serratia</taxon>
    </lineage>
</organism>
<keyword evidence="1" id="KW-0614">Plasmid</keyword>
<evidence type="ECO:0000313" key="1">
    <source>
        <dbReference type="EMBL" id="QDL35768.1"/>
    </source>
</evidence>
<dbReference type="SUPFAM" id="SSF53756">
    <property type="entry name" value="UDP-Glycosyltransferase/glycogen phosphorylase"/>
    <property type="match status" value="1"/>
</dbReference>
<geneLocation type="plasmid" evidence="1 2">
    <name>p2-125</name>
</geneLocation>
<reference evidence="1 2" key="1">
    <citation type="submission" date="2018-11" db="EMBL/GenBank/DDBJ databases">
        <title>The first complete genome of Serratia liquefaciens isolated from metalophyte plant revel distinctness adaptive mechanisms in an extreme habitat.</title>
        <authorList>
            <person name="Caneschi W.L."/>
            <person name="Sanchez A.B."/>
            <person name="Felestrino E.B."/>
            <person name="Assis R.A.B."/>
            <person name="Lemes C.G.C."/>
            <person name="Cordeiro I.F."/>
            <person name="Fonseca N.P."/>
            <person name="Villa M."/>
            <person name="Vieira I.T."/>
            <person name="Moraes L.A."/>
            <person name="Kamino L.H.Y."/>
            <person name="do Carmo F."/>
            <person name="Garcia C.M."/>
            <person name="Almeida N.F."/>
            <person name="Silva R.S."/>
            <person name="Ferro J.A."/>
            <person name="Ferro M.I.T."/>
            <person name="Varani A.M."/>
            <person name="Ferreira R.M."/>
            <person name="dos Santos V.L."/>
            <person name="Silva U.C."/>
            <person name="Setubal J.C."/>
            <person name="Moreira L.M."/>
        </authorList>
    </citation>
    <scope>NUCLEOTIDE SEQUENCE [LARGE SCALE GENOMIC DNA]</scope>
    <source>
        <strain evidence="1 2">FG3</strain>
        <plasmid evidence="1 2">p2-125</plasmid>
    </source>
</reference>